<organism evidence="1 2">
    <name type="scientific">Escherichia coli EC1870</name>
    <dbReference type="NCBI Taxonomy" id="1005554"/>
    <lineage>
        <taxon>Bacteria</taxon>
        <taxon>Pseudomonadati</taxon>
        <taxon>Pseudomonadota</taxon>
        <taxon>Gammaproteobacteria</taxon>
        <taxon>Enterobacterales</taxon>
        <taxon>Enterobacteriaceae</taxon>
        <taxon>Escherichia</taxon>
    </lineage>
</organism>
<proteinExistence type="predicted"/>
<dbReference type="AlphaFoldDB" id="A0AAV3HGZ3"/>
<protein>
    <recommendedName>
        <fullName evidence="3">RHS repeat protein</fullName>
    </recommendedName>
</protein>
<evidence type="ECO:0000313" key="1">
    <source>
        <dbReference type="EMBL" id="EKJ54053.1"/>
    </source>
</evidence>
<evidence type="ECO:0000313" key="2">
    <source>
        <dbReference type="Proteomes" id="UP000006789"/>
    </source>
</evidence>
<accession>A0AAV3HGZ3</accession>
<sequence>MHDERTHHYHYDSQHRLVFHTRIQHGEPQVESRYLYDPLGRRTGKRVWRRERDLTGWMSLSRKPEETWYGWDGDRLTTVQTQQTRIQTVYQPGSFTPLLRIETENGEQAKARHRSLAEVLQEDTGVTLPAELAVMLG</sequence>
<dbReference type="PANTHER" id="PTHR32305:SF15">
    <property type="entry name" value="PROTEIN RHSA-RELATED"/>
    <property type="match status" value="1"/>
</dbReference>
<name>A0AAV3HGZ3_ECOLX</name>
<dbReference type="InterPro" id="IPR050708">
    <property type="entry name" value="T6SS_VgrG/RHS"/>
</dbReference>
<reference evidence="1 2" key="1">
    <citation type="submission" date="2012-06" db="EMBL/GenBank/DDBJ databases">
        <title>Genomic anatomy of Escherichia coli O157:H7 outbreaks.</title>
        <authorList>
            <person name="Eppinger M."/>
            <person name="Daugherty S."/>
            <person name="Agrawal S."/>
            <person name="Galens K."/>
            <person name="Tallon L."/>
            <person name="Shefchek K."/>
            <person name="Parankush S."/>
            <person name="Cebula T.A."/>
            <person name="Feng P."/>
            <person name="Soderlund R."/>
            <person name="Mammel M.K."/>
            <person name="DebRoy C."/>
            <person name="Dudley E.G."/>
            <person name="Tarr P.I."/>
            <person name="Fraser-Liggett C."/>
            <person name="Ravel J."/>
        </authorList>
    </citation>
    <scope>NUCLEOTIDE SEQUENCE [LARGE SCALE GENOMIC DNA]</scope>
    <source>
        <strain evidence="1 2">EC1870</strain>
    </source>
</reference>
<dbReference type="Proteomes" id="UP000006789">
    <property type="component" value="Unassembled WGS sequence"/>
</dbReference>
<dbReference type="Gene3D" id="2.180.10.10">
    <property type="entry name" value="RHS repeat-associated core"/>
    <property type="match status" value="1"/>
</dbReference>
<feature type="non-terminal residue" evidence="1">
    <location>
        <position position="137"/>
    </location>
</feature>
<dbReference type="PANTHER" id="PTHR32305">
    <property type="match status" value="1"/>
</dbReference>
<gene>
    <name evidence="1" type="ORF">ECEC1870_0047</name>
</gene>
<evidence type="ECO:0008006" key="3">
    <source>
        <dbReference type="Google" id="ProtNLM"/>
    </source>
</evidence>
<dbReference type="EMBL" id="AMVG01000026">
    <property type="protein sequence ID" value="EKJ54053.1"/>
    <property type="molecule type" value="Genomic_DNA"/>
</dbReference>
<comment type="caution">
    <text evidence="1">The sequence shown here is derived from an EMBL/GenBank/DDBJ whole genome shotgun (WGS) entry which is preliminary data.</text>
</comment>